<dbReference type="AlphaFoldDB" id="G5JBT1"/>
<dbReference type="GeneID" id="88768256"/>
<feature type="signal peptide" evidence="1">
    <location>
        <begin position="1"/>
        <end position="23"/>
    </location>
</feature>
<dbReference type="EMBL" id="AESD01000731">
    <property type="protein sequence ID" value="EHJ10337.1"/>
    <property type="molecule type" value="Genomic_DNA"/>
</dbReference>
<evidence type="ECO:0000256" key="1">
    <source>
        <dbReference type="SAM" id="SignalP"/>
    </source>
</evidence>
<proteinExistence type="predicted"/>
<reference evidence="2 3" key="1">
    <citation type="journal article" date="2011" name="Front. Microbiol.">
        <title>Two Strains of Crocosphaera watsonii with Highly Conserved Genomes are Distinguished by Strain-Specific Features.</title>
        <authorList>
            <person name="Bench S.R."/>
            <person name="Ilikchyan I.N."/>
            <person name="Tripp H.J."/>
            <person name="Zehr J.P."/>
        </authorList>
    </citation>
    <scope>NUCLEOTIDE SEQUENCE [LARGE SCALE GENOMIC DNA]</scope>
    <source>
        <strain evidence="2 3">WH 0003</strain>
    </source>
</reference>
<dbReference type="Proteomes" id="UP000003477">
    <property type="component" value="Unassembled WGS sequence"/>
</dbReference>
<evidence type="ECO:0000313" key="2">
    <source>
        <dbReference type="EMBL" id="EHJ10337.1"/>
    </source>
</evidence>
<gene>
    <name evidence="2" type="ORF">CWATWH0003_4895</name>
</gene>
<accession>G5JBT1</accession>
<sequence>MFKILSSLTLLLTLNIPSQLAIATEPNSFLRVVKTATKGQSNQMHPINISLANGYGVTLSFLPSNQIITKAWLDNPSFVVIDGDGCLKGLPGSVNCSNQSPGAKVLHLKRISDLKIPGLPSTNTSLLTVVTTGPDGGGIYLYRINKATKPDSLVFEMVPPAPSKPLVSSPLITQLERGIQVASTHKNIEDWKNLKPKLRRVIIYLQQGQSLSDSIHRSEVSWDVIGQMLELGDNQ</sequence>
<protein>
    <submittedName>
        <fullName evidence="2">Uncharacterized protein</fullName>
    </submittedName>
</protein>
<dbReference type="RefSeq" id="WP_007312701.1">
    <property type="nucleotide sequence ID" value="NZ_AESD01000731.1"/>
</dbReference>
<dbReference type="PATRIC" id="fig|423471.3.peg.4585"/>
<name>G5JBT1_CROWT</name>
<organism evidence="2 3">
    <name type="scientific">Crocosphaera watsonii WH 0003</name>
    <dbReference type="NCBI Taxonomy" id="423471"/>
    <lineage>
        <taxon>Bacteria</taxon>
        <taxon>Bacillati</taxon>
        <taxon>Cyanobacteriota</taxon>
        <taxon>Cyanophyceae</taxon>
        <taxon>Oscillatoriophycideae</taxon>
        <taxon>Chroococcales</taxon>
        <taxon>Aphanothecaceae</taxon>
        <taxon>Crocosphaera</taxon>
    </lineage>
</organism>
<comment type="caution">
    <text evidence="2">The sequence shown here is derived from an EMBL/GenBank/DDBJ whole genome shotgun (WGS) entry which is preliminary data.</text>
</comment>
<keyword evidence="1" id="KW-0732">Signal</keyword>
<feature type="chain" id="PRO_5003479182" evidence="1">
    <location>
        <begin position="24"/>
        <end position="235"/>
    </location>
</feature>
<evidence type="ECO:0000313" key="3">
    <source>
        <dbReference type="Proteomes" id="UP000003477"/>
    </source>
</evidence>